<reference evidence="2" key="1">
    <citation type="submission" date="2018-11" db="EMBL/GenBank/DDBJ databases">
        <authorList>
            <consortium name="Pathogen Informatics"/>
        </authorList>
    </citation>
    <scope>NUCLEOTIDE SEQUENCE</scope>
</reference>
<evidence type="ECO:0000256" key="1">
    <source>
        <dbReference type="SAM" id="MobiDB-lite"/>
    </source>
</evidence>
<gene>
    <name evidence="2" type="ORF">PXEA_LOCUS3136</name>
</gene>
<feature type="region of interest" description="Disordered" evidence="1">
    <location>
        <begin position="83"/>
        <end position="105"/>
    </location>
</feature>
<protein>
    <submittedName>
        <fullName evidence="2">Uncharacterized protein</fullName>
    </submittedName>
</protein>
<evidence type="ECO:0000313" key="3">
    <source>
        <dbReference type="Proteomes" id="UP000784294"/>
    </source>
</evidence>
<name>A0A3S4ZQV8_9PLAT</name>
<feature type="compositionally biased region" description="Polar residues" evidence="1">
    <location>
        <begin position="93"/>
        <end position="105"/>
    </location>
</feature>
<comment type="caution">
    <text evidence="2">The sequence shown here is derived from an EMBL/GenBank/DDBJ whole genome shotgun (WGS) entry which is preliminary data.</text>
</comment>
<feature type="region of interest" description="Disordered" evidence="1">
    <location>
        <begin position="1"/>
        <end position="64"/>
    </location>
</feature>
<evidence type="ECO:0000313" key="2">
    <source>
        <dbReference type="EMBL" id="VEL09696.1"/>
    </source>
</evidence>
<sequence>MIRPLLWSPGARMGRQVQEGMNGVQQPDRSRRYQPGETKANLCARPQRVASRKSGQSAKPVRPSLPIRLAGQLTGHSNEAIPFAPLADFGQPPTVNSQSEASNSC</sequence>
<proteinExistence type="predicted"/>
<organism evidence="2 3">
    <name type="scientific">Protopolystoma xenopodis</name>
    <dbReference type="NCBI Taxonomy" id="117903"/>
    <lineage>
        <taxon>Eukaryota</taxon>
        <taxon>Metazoa</taxon>
        <taxon>Spiralia</taxon>
        <taxon>Lophotrochozoa</taxon>
        <taxon>Platyhelminthes</taxon>
        <taxon>Monogenea</taxon>
        <taxon>Polyopisthocotylea</taxon>
        <taxon>Polystomatidea</taxon>
        <taxon>Polystomatidae</taxon>
        <taxon>Protopolystoma</taxon>
    </lineage>
</organism>
<dbReference type="EMBL" id="CAAALY010006991">
    <property type="protein sequence ID" value="VEL09696.1"/>
    <property type="molecule type" value="Genomic_DNA"/>
</dbReference>
<keyword evidence="3" id="KW-1185">Reference proteome</keyword>
<dbReference type="Proteomes" id="UP000784294">
    <property type="component" value="Unassembled WGS sequence"/>
</dbReference>
<dbReference type="AlphaFoldDB" id="A0A3S4ZQV8"/>
<accession>A0A3S4ZQV8</accession>